<evidence type="ECO:0000259" key="3">
    <source>
        <dbReference type="Pfam" id="PF18133"/>
    </source>
</evidence>
<dbReference type="PANTHER" id="PTHR42714:SF6">
    <property type="entry name" value="TRANSLATION INITIATION FACTOR IF-2"/>
    <property type="match status" value="1"/>
</dbReference>
<dbReference type="GO" id="GO:0005737">
    <property type="term" value="C:cytoplasm"/>
    <property type="evidence" value="ECO:0007669"/>
    <property type="project" value="TreeGrafter"/>
</dbReference>
<dbReference type="InterPro" id="IPR006073">
    <property type="entry name" value="GTP-bd"/>
</dbReference>
<protein>
    <submittedName>
        <fullName evidence="4">[FeFe] hydrogenase H-cluster maturation GTPase HydF</fullName>
    </submittedName>
</protein>
<evidence type="ECO:0000313" key="4">
    <source>
        <dbReference type="EMBL" id="HGU52910.1"/>
    </source>
</evidence>
<reference evidence="4" key="1">
    <citation type="journal article" date="2020" name="mSystems">
        <title>Genome- and Community-Level Interaction Insights into Carbon Utilization and Element Cycling Functions of Hydrothermarchaeota in Hydrothermal Sediment.</title>
        <authorList>
            <person name="Zhou Z."/>
            <person name="Liu Y."/>
            <person name="Xu W."/>
            <person name="Pan J."/>
            <person name="Luo Z.H."/>
            <person name="Li M."/>
        </authorList>
    </citation>
    <scope>NUCLEOTIDE SEQUENCE [LARGE SCALE GENOMIC DNA]</scope>
    <source>
        <strain evidence="4">SpSt-61</strain>
    </source>
</reference>
<dbReference type="SUPFAM" id="SSF52540">
    <property type="entry name" value="P-loop containing nucleoside triphosphate hydrolases"/>
    <property type="match status" value="1"/>
</dbReference>
<organism evidence="4">
    <name type="scientific">Fervidobacterium pennivorans</name>
    <dbReference type="NCBI Taxonomy" id="93466"/>
    <lineage>
        <taxon>Bacteria</taxon>
        <taxon>Thermotogati</taxon>
        <taxon>Thermotogota</taxon>
        <taxon>Thermotogae</taxon>
        <taxon>Thermotogales</taxon>
        <taxon>Fervidobacteriaceae</taxon>
        <taxon>Fervidobacterium</taxon>
    </lineage>
</organism>
<dbReference type="GO" id="GO:0002098">
    <property type="term" value="P:tRNA wobble uridine modification"/>
    <property type="evidence" value="ECO:0007669"/>
    <property type="project" value="TreeGrafter"/>
</dbReference>
<evidence type="ECO:0000259" key="2">
    <source>
        <dbReference type="Pfam" id="PF18128"/>
    </source>
</evidence>
<gene>
    <name evidence="4" type="primary">hydF</name>
    <name evidence="4" type="ORF">ENT78_05225</name>
</gene>
<sequence length="405" mass="45254">MLPTSGFRKYISIVGRRNVGKSSFMNALTGQEISIVSDVPGTTTDPVYKSMELYPVGPVTLIDTPGLDDVGELGEKRVQKALRAFYKSDAGILVVDDFPGEYEKRIAEIFKELEIPFIVVVNKSDILGENAQTVAQEYEKTFGVKTFVVSTLNKEGFENIGKTLNEIIPSDEELPFIPEFVDAGDIVVLVVPIDLGAPKGRLIMPQVHAIREILDREAIAVVAKERELRYTIEKLSEPPRLVITDSQAVMKVVSDIPEDVPLTTFSILEANYRGDIRYFVESVYKIEELQDGDTVIIMEGCTHRPLTEDIGRVKIPRWLVNHTGANLNFKIWAGVDLPEYEEVADAKLVIHCGGCVNTRNQMMRRVRMFKRLGIPMTNYGIVISYMHGVLERALAPLGIEINRGI</sequence>
<dbReference type="GO" id="GO:0005525">
    <property type="term" value="F:GTP binding"/>
    <property type="evidence" value="ECO:0007669"/>
    <property type="project" value="InterPro"/>
</dbReference>
<dbReference type="Pfam" id="PF01926">
    <property type="entry name" value="MMR_HSR1"/>
    <property type="match status" value="1"/>
</dbReference>
<dbReference type="InterPro" id="IPR005225">
    <property type="entry name" value="Small_GTP-bd"/>
</dbReference>
<proteinExistence type="predicted"/>
<dbReference type="Gene3D" id="3.40.50.11410">
    <property type="match status" value="1"/>
</dbReference>
<dbReference type="Gene3D" id="3.40.50.11420">
    <property type="match status" value="1"/>
</dbReference>
<dbReference type="InterPro" id="IPR023873">
    <property type="entry name" value="FeFe-hyd_GTPase_HydF"/>
</dbReference>
<dbReference type="FunFam" id="3.40.50.11420:FF:000001">
    <property type="entry name" value="Hydrogenase maturation GTPase HydF"/>
    <property type="match status" value="1"/>
</dbReference>
<dbReference type="InterPro" id="IPR040644">
    <property type="entry name" value="HydF_tetramer"/>
</dbReference>
<dbReference type="NCBIfam" id="TIGR03918">
    <property type="entry name" value="GTP_HydF"/>
    <property type="match status" value="1"/>
</dbReference>
<dbReference type="Pfam" id="PF18133">
    <property type="entry name" value="HydF_tetramer"/>
    <property type="match status" value="1"/>
</dbReference>
<name>A0A7V4KDC3_FERPE</name>
<dbReference type="GO" id="GO:0030488">
    <property type="term" value="P:tRNA methylation"/>
    <property type="evidence" value="ECO:0007669"/>
    <property type="project" value="TreeGrafter"/>
</dbReference>
<dbReference type="Gene3D" id="3.40.50.300">
    <property type="entry name" value="P-loop containing nucleotide triphosphate hydrolases"/>
    <property type="match status" value="1"/>
</dbReference>
<dbReference type="AlphaFoldDB" id="A0A7V4KDC3"/>
<dbReference type="NCBIfam" id="TIGR00231">
    <property type="entry name" value="small_GTP"/>
    <property type="match status" value="1"/>
</dbReference>
<dbReference type="PRINTS" id="PR00326">
    <property type="entry name" value="GTP1OBG"/>
</dbReference>
<dbReference type="EMBL" id="DSZZ01000238">
    <property type="protein sequence ID" value="HGU52910.1"/>
    <property type="molecule type" value="Genomic_DNA"/>
</dbReference>
<dbReference type="CDD" id="cd00880">
    <property type="entry name" value="Era_like"/>
    <property type="match status" value="1"/>
</dbReference>
<feature type="domain" description="Hydrogen maturase F tetramerization" evidence="3">
    <location>
        <begin position="278"/>
        <end position="396"/>
    </location>
</feature>
<evidence type="ECO:0000259" key="1">
    <source>
        <dbReference type="Pfam" id="PF01926"/>
    </source>
</evidence>
<dbReference type="PANTHER" id="PTHR42714">
    <property type="entry name" value="TRNA MODIFICATION GTPASE GTPBP3"/>
    <property type="match status" value="1"/>
</dbReference>
<dbReference type="InterPro" id="IPR027417">
    <property type="entry name" value="P-loop_NTPase"/>
</dbReference>
<feature type="domain" description="G" evidence="1">
    <location>
        <begin position="11"/>
        <end position="123"/>
    </location>
</feature>
<dbReference type="Pfam" id="PF18128">
    <property type="entry name" value="HydF_dimer"/>
    <property type="match status" value="1"/>
</dbReference>
<comment type="caution">
    <text evidence="4">The sequence shown here is derived from an EMBL/GenBank/DDBJ whole genome shotgun (WGS) entry which is preliminary data.</text>
</comment>
<feature type="domain" description="Hydrogen maturase F dimerization" evidence="2">
    <location>
        <begin position="179"/>
        <end position="274"/>
    </location>
</feature>
<dbReference type="InterPro" id="IPR041606">
    <property type="entry name" value="HydF_dimer"/>
</dbReference>
<accession>A0A7V4KDC3</accession>